<keyword evidence="2" id="KW-1185">Reference proteome</keyword>
<name>A0A6A6GRK6_VIRVR</name>
<gene>
    <name evidence="1" type="ORF">EV356DRAFT_457997</name>
</gene>
<organism evidence="1 2">
    <name type="scientific">Viridothelium virens</name>
    <name type="common">Speckled blister lichen</name>
    <name type="synonym">Trypethelium virens</name>
    <dbReference type="NCBI Taxonomy" id="1048519"/>
    <lineage>
        <taxon>Eukaryota</taxon>
        <taxon>Fungi</taxon>
        <taxon>Dikarya</taxon>
        <taxon>Ascomycota</taxon>
        <taxon>Pezizomycotina</taxon>
        <taxon>Dothideomycetes</taxon>
        <taxon>Dothideomycetes incertae sedis</taxon>
        <taxon>Trypetheliales</taxon>
        <taxon>Trypetheliaceae</taxon>
        <taxon>Viridothelium</taxon>
    </lineage>
</organism>
<evidence type="ECO:0000313" key="2">
    <source>
        <dbReference type="Proteomes" id="UP000800092"/>
    </source>
</evidence>
<protein>
    <recommendedName>
        <fullName evidence="3">Reverse transcriptase Ty1/copia-type domain-containing protein</fullName>
    </recommendedName>
</protein>
<evidence type="ECO:0000313" key="1">
    <source>
        <dbReference type="EMBL" id="KAF2228396.1"/>
    </source>
</evidence>
<accession>A0A6A6GRK6</accession>
<dbReference type="Proteomes" id="UP000800092">
    <property type="component" value="Unassembled WGS sequence"/>
</dbReference>
<sequence length="67" mass="8043">LITYFTAKAKYITLNFIIKKLLYIRKLFNKLSLTPHKPTIIYKDNLLIIKFLKQNKVNHCNKHINIK</sequence>
<feature type="non-terminal residue" evidence="1">
    <location>
        <position position="1"/>
    </location>
</feature>
<evidence type="ECO:0008006" key="3">
    <source>
        <dbReference type="Google" id="ProtNLM"/>
    </source>
</evidence>
<proteinExistence type="predicted"/>
<dbReference type="EMBL" id="ML992003">
    <property type="protein sequence ID" value="KAF2228396.1"/>
    <property type="molecule type" value="Genomic_DNA"/>
</dbReference>
<dbReference type="AlphaFoldDB" id="A0A6A6GRK6"/>
<reference evidence="1" key="1">
    <citation type="journal article" date="2020" name="Stud. Mycol.">
        <title>101 Dothideomycetes genomes: a test case for predicting lifestyles and emergence of pathogens.</title>
        <authorList>
            <person name="Haridas S."/>
            <person name="Albert R."/>
            <person name="Binder M."/>
            <person name="Bloem J."/>
            <person name="Labutti K."/>
            <person name="Salamov A."/>
            <person name="Andreopoulos B."/>
            <person name="Baker S."/>
            <person name="Barry K."/>
            <person name="Bills G."/>
            <person name="Bluhm B."/>
            <person name="Cannon C."/>
            <person name="Castanera R."/>
            <person name="Culley D."/>
            <person name="Daum C."/>
            <person name="Ezra D."/>
            <person name="Gonzalez J."/>
            <person name="Henrissat B."/>
            <person name="Kuo A."/>
            <person name="Liang C."/>
            <person name="Lipzen A."/>
            <person name="Lutzoni F."/>
            <person name="Magnuson J."/>
            <person name="Mondo S."/>
            <person name="Nolan M."/>
            <person name="Ohm R."/>
            <person name="Pangilinan J."/>
            <person name="Park H.-J."/>
            <person name="Ramirez L."/>
            <person name="Alfaro M."/>
            <person name="Sun H."/>
            <person name="Tritt A."/>
            <person name="Yoshinaga Y."/>
            <person name="Zwiers L.-H."/>
            <person name="Turgeon B."/>
            <person name="Goodwin S."/>
            <person name="Spatafora J."/>
            <person name="Crous P."/>
            <person name="Grigoriev I."/>
        </authorList>
    </citation>
    <scope>NUCLEOTIDE SEQUENCE</scope>
    <source>
        <strain evidence="1">Tuck. ex Michener</strain>
    </source>
</reference>